<dbReference type="CDD" id="cd01109">
    <property type="entry name" value="HTH_YyaN"/>
    <property type="match status" value="1"/>
</dbReference>
<evidence type="ECO:0000259" key="6">
    <source>
        <dbReference type="PROSITE" id="PS50937"/>
    </source>
</evidence>
<feature type="domain" description="HTH merR-type" evidence="6">
    <location>
        <begin position="2"/>
        <end position="71"/>
    </location>
</feature>
<evidence type="ECO:0000256" key="5">
    <source>
        <dbReference type="SAM" id="Coils"/>
    </source>
</evidence>
<keyword evidence="5" id="KW-0175">Coiled coil</keyword>
<name>A0ABQ6GMY2_9BACL</name>
<dbReference type="SUPFAM" id="SSF46955">
    <property type="entry name" value="Putative DNA-binding domain"/>
    <property type="match status" value="1"/>
</dbReference>
<reference evidence="7 8" key="1">
    <citation type="submission" date="2023-03" db="EMBL/GenBank/DDBJ databases">
        <title>Draft genome sequence of the bacteria which degrade cell wall of Tricholomamatutake.</title>
        <authorList>
            <person name="Konishi Y."/>
            <person name="Fukuta Y."/>
            <person name="Shirasaka N."/>
        </authorList>
    </citation>
    <scope>NUCLEOTIDE SEQUENCE [LARGE SCALE GENOMIC DNA]</scope>
    <source>
        <strain evidence="8">mu1</strain>
    </source>
</reference>
<evidence type="ECO:0000256" key="4">
    <source>
        <dbReference type="ARBA" id="ARBA00023163"/>
    </source>
</evidence>
<feature type="coiled-coil region" evidence="5">
    <location>
        <begin position="80"/>
        <end position="107"/>
    </location>
</feature>
<dbReference type="Proteomes" id="UP001157114">
    <property type="component" value="Unassembled WGS sequence"/>
</dbReference>
<dbReference type="EMBL" id="BSSQ01000019">
    <property type="protein sequence ID" value="GLX70706.1"/>
    <property type="molecule type" value="Genomic_DNA"/>
</dbReference>
<dbReference type="InterPro" id="IPR000551">
    <property type="entry name" value="MerR-type_HTH_dom"/>
</dbReference>
<evidence type="ECO:0000256" key="3">
    <source>
        <dbReference type="ARBA" id="ARBA00023125"/>
    </source>
</evidence>
<proteinExistence type="predicted"/>
<evidence type="ECO:0000313" key="8">
    <source>
        <dbReference type="Proteomes" id="UP001157114"/>
    </source>
</evidence>
<keyword evidence="8" id="KW-1185">Reference proteome</keyword>
<comment type="caution">
    <text evidence="7">The sequence shown here is derived from an EMBL/GenBank/DDBJ whole genome shotgun (WGS) entry which is preliminary data.</text>
</comment>
<evidence type="ECO:0000313" key="7">
    <source>
        <dbReference type="EMBL" id="GLX70706.1"/>
    </source>
</evidence>
<keyword evidence="1" id="KW-0678">Repressor</keyword>
<accession>A0ABQ6GMY2</accession>
<dbReference type="PANTHER" id="PTHR30204:SF69">
    <property type="entry name" value="MERR-FAMILY TRANSCRIPTIONAL REGULATOR"/>
    <property type="match status" value="1"/>
</dbReference>
<dbReference type="SMART" id="SM00422">
    <property type="entry name" value="HTH_MERR"/>
    <property type="match status" value="1"/>
</dbReference>
<dbReference type="RefSeq" id="WP_284241481.1">
    <property type="nucleotide sequence ID" value="NZ_BSSQ01000019.1"/>
</dbReference>
<keyword evidence="3" id="KW-0238">DNA-binding</keyword>
<dbReference type="PRINTS" id="PR00040">
    <property type="entry name" value="HTHMERR"/>
</dbReference>
<keyword evidence="4" id="KW-0804">Transcription</keyword>
<dbReference type="Pfam" id="PF13411">
    <property type="entry name" value="MerR_1"/>
    <property type="match status" value="1"/>
</dbReference>
<sequence>MKYTIKEVSQKLGMQTDTIRYYDKAGLLPNIERDNNGYRIFNGTDIYNLQMIQCFRSIGMSIEEMKKIMIMPLDDTRFSIEHREEIVKKQRDKLMQQKEQIDQALLLVEFKLSRYAEIKQSQANQT</sequence>
<dbReference type="Gene3D" id="1.10.1660.10">
    <property type="match status" value="1"/>
</dbReference>
<dbReference type="InterPro" id="IPR009061">
    <property type="entry name" value="DNA-bd_dom_put_sf"/>
</dbReference>
<keyword evidence="2" id="KW-0805">Transcription regulation</keyword>
<evidence type="ECO:0000256" key="2">
    <source>
        <dbReference type="ARBA" id="ARBA00023015"/>
    </source>
</evidence>
<dbReference type="InterPro" id="IPR047057">
    <property type="entry name" value="MerR_fam"/>
</dbReference>
<protein>
    <submittedName>
        <fullName evidence="7">MerR family transcriptional regulator</fullName>
    </submittedName>
</protein>
<gene>
    <name evidence="7" type="ORF">MU1_50520</name>
</gene>
<dbReference type="PANTHER" id="PTHR30204">
    <property type="entry name" value="REDOX-CYCLING DRUG-SENSING TRANSCRIPTIONAL ACTIVATOR SOXR"/>
    <property type="match status" value="1"/>
</dbReference>
<dbReference type="PROSITE" id="PS50937">
    <property type="entry name" value="HTH_MERR_2"/>
    <property type="match status" value="1"/>
</dbReference>
<organism evidence="7 8">
    <name type="scientific">Paenibacillus glycanilyticus</name>
    <dbReference type="NCBI Taxonomy" id="126569"/>
    <lineage>
        <taxon>Bacteria</taxon>
        <taxon>Bacillati</taxon>
        <taxon>Bacillota</taxon>
        <taxon>Bacilli</taxon>
        <taxon>Bacillales</taxon>
        <taxon>Paenibacillaceae</taxon>
        <taxon>Paenibacillus</taxon>
    </lineage>
</organism>
<evidence type="ECO:0000256" key="1">
    <source>
        <dbReference type="ARBA" id="ARBA00022491"/>
    </source>
</evidence>